<dbReference type="PRINTS" id="PR00455">
    <property type="entry name" value="HTHTETR"/>
</dbReference>
<dbReference type="PANTHER" id="PTHR30328">
    <property type="entry name" value="TRANSCRIPTIONAL REPRESSOR"/>
    <property type="match status" value="1"/>
</dbReference>
<accession>A0ABV6JZ59</accession>
<dbReference type="InterPro" id="IPR050109">
    <property type="entry name" value="HTH-type_TetR-like_transc_reg"/>
</dbReference>
<dbReference type="PANTHER" id="PTHR30328:SF54">
    <property type="entry name" value="HTH-TYPE TRANSCRIPTIONAL REPRESSOR SCO4008"/>
    <property type="match status" value="1"/>
</dbReference>
<dbReference type="RefSeq" id="WP_377045356.1">
    <property type="nucleotide sequence ID" value="NZ_JBHLUN010000010.1"/>
</dbReference>
<keyword evidence="6" id="KW-1185">Reference proteome</keyword>
<dbReference type="InterPro" id="IPR036271">
    <property type="entry name" value="Tet_transcr_reg_TetR-rel_C_sf"/>
</dbReference>
<name>A0ABV6JZ59_9PROT</name>
<dbReference type="SUPFAM" id="SSF46689">
    <property type="entry name" value="Homeodomain-like"/>
    <property type="match status" value="1"/>
</dbReference>
<dbReference type="InterPro" id="IPR009057">
    <property type="entry name" value="Homeodomain-like_sf"/>
</dbReference>
<sequence length="252" mass="28110">MTDAHAPGPAPGEEPAAVPRVVRHRDPERTSAAILVAARREFTEKGFSGARIEAIAARTSVNKRMLYHYFGNKEGLYLAVLESTYADIRAAEEELKLSERDPVGAMRELALFTWRYFIAHPEFLSLLSTENLHRARFLRRSSRIRAMHSPLMTRLSETLRRGTEAGCFRADADPVRVYVSIASLGAFYLSNRYTLSTIFGRDLLAKDQLQEWGEHIVEVVLSYLSAATVAAPSAEKPIARAARVPRRVPASA</sequence>
<feature type="region of interest" description="Disordered" evidence="3">
    <location>
        <begin position="1"/>
        <end position="23"/>
    </location>
</feature>
<dbReference type="Gene3D" id="1.10.357.10">
    <property type="entry name" value="Tetracycline Repressor, domain 2"/>
    <property type="match status" value="1"/>
</dbReference>
<evidence type="ECO:0000256" key="2">
    <source>
        <dbReference type="PROSITE-ProRule" id="PRU00335"/>
    </source>
</evidence>
<dbReference type="PROSITE" id="PS50977">
    <property type="entry name" value="HTH_TETR_2"/>
    <property type="match status" value="1"/>
</dbReference>
<feature type="DNA-binding region" description="H-T-H motif" evidence="2">
    <location>
        <begin position="51"/>
        <end position="70"/>
    </location>
</feature>
<dbReference type="InterPro" id="IPR041474">
    <property type="entry name" value="NicS_C"/>
</dbReference>
<proteinExistence type="predicted"/>
<evidence type="ECO:0000256" key="3">
    <source>
        <dbReference type="SAM" id="MobiDB-lite"/>
    </source>
</evidence>
<gene>
    <name evidence="5" type="ORF">ACFFGY_15240</name>
</gene>
<dbReference type="Pfam" id="PF00440">
    <property type="entry name" value="TetR_N"/>
    <property type="match status" value="1"/>
</dbReference>
<evidence type="ECO:0000256" key="1">
    <source>
        <dbReference type="ARBA" id="ARBA00023125"/>
    </source>
</evidence>
<dbReference type="InterPro" id="IPR001647">
    <property type="entry name" value="HTH_TetR"/>
</dbReference>
<dbReference type="Proteomes" id="UP001589865">
    <property type="component" value="Unassembled WGS sequence"/>
</dbReference>
<dbReference type="Pfam" id="PF17938">
    <property type="entry name" value="TetR_C_29"/>
    <property type="match status" value="1"/>
</dbReference>
<dbReference type="EMBL" id="JBHLUN010000010">
    <property type="protein sequence ID" value="MFC0409606.1"/>
    <property type="molecule type" value="Genomic_DNA"/>
</dbReference>
<reference evidence="5 6" key="1">
    <citation type="submission" date="2024-09" db="EMBL/GenBank/DDBJ databases">
        <authorList>
            <person name="Sun Q."/>
            <person name="Mori K."/>
        </authorList>
    </citation>
    <scope>NUCLEOTIDE SEQUENCE [LARGE SCALE GENOMIC DNA]</scope>
    <source>
        <strain evidence="5 6">TBRC 5777</strain>
    </source>
</reference>
<dbReference type="SUPFAM" id="SSF48498">
    <property type="entry name" value="Tetracyclin repressor-like, C-terminal domain"/>
    <property type="match status" value="1"/>
</dbReference>
<protein>
    <submittedName>
        <fullName evidence="5">TetR/AcrR family transcriptional regulator</fullName>
    </submittedName>
</protein>
<comment type="caution">
    <text evidence="5">The sequence shown here is derived from an EMBL/GenBank/DDBJ whole genome shotgun (WGS) entry which is preliminary data.</text>
</comment>
<feature type="domain" description="HTH tetR-type" evidence="4">
    <location>
        <begin position="28"/>
        <end position="88"/>
    </location>
</feature>
<organism evidence="5 6">
    <name type="scientific">Roseomonas elaeocarpi</name>
    <dbReference type="NCBI Taxonomy" id="907779"/>
    <lineage>
        <taxon>Bacteria</taxon>
        <taxon>Pseudomonadati</taxon>
        <taxon>Pseudomonadota</taxon>
        <taxon>Alphaproteobacteria</taxon>
        <taxon>Acetobacterales</taxon>
        <taxon>Roseomonadaceae</taxon>
        <taxon>Roseomonas</taxon>
    </lineage>
</organism>
<evidence type="ECO:0000313" key="5">
    <source>
        <dbReference type="EMBL" id="MFC0409606.1"/>
    </source>
</evidence>
<evidence type="ECO:0000313" key="6">
    <source>
        <dbReference type="Proteomes" id="UP001589865"/>
    </source>
</evidence>
<evidence type="ECO:0000259" key="4">
    <source>
        <dbReference type="PROSITE" id="PS50977"/>
    </source>
</evidence>
<keyword evidence="1 2" id="KW-0238">DNA-binding</keyword>